<dbReference type="Proteomes" id="UP001152803">
    <property type="component" value="Unassembled WGS sequence"/>
</dbReference>
<dbReference type="OrthoDB" id="9450584at2759"/>
<organism evidence="3 4">
    <name type="scientific">Conger conger</name>
    <name type="common">Conger eel</name>
    <name type="synonym">Muraena conger</name>
    <dbReference type="NCBI Taxonomy" id="82655"/>
    <lineage>
        <taxon>Eukaryota</taxon>
        <taxon>Metazoa</taxon>
        <taxon>Chordata</taxon>
        <taxon>Craniata</taxon>
        <taxon>Vertebrata</taxon>
        <taxon>Euteleostomi</taxon>
        <taxon>Actinopterygii</taxon>
        <taxon>Neopterygii</taxon>
        <taxon>Teleostei</taxon>
        <taxon>Anguilliformes</taxon>
        <taxon>Congridae</taxon>
        <taxon>Conger</taxon>
    </lineage>
</organism>
<accession>A0A9Q1DZQ5</accession>
<dbReference type="Pfam" id="PF14986">
    <property type="entry name" value="DUF4514"/>
    <property type="match status" value="1"/>
</dbReference>
<keyword evidence="1" id="KW-0472">Membrane</keyword>
<feature type="chain" id="PRO_5040427660" evidence="2">
    <location>
        <begin position="26"/>
        <end position="94"/>
    </location>
</feature>
<protein>
    <submittedName>
        <fullName evidence="3">Uncharacterized protein</fullName>
    </submittedName>
</protein>
<name>A0A9Q1DZQ5_CONCO</name>
<dbReference type="PANTHER" id="PTHR37857">
    <property type="entry name" value="TRANSMEMBRANE PROTEIN 273"/>
    <property type="match status" value="1"/>
</dbReference>
<evidence type="ECO:0000313" key="4">
    <source>
        <dbReference type="Proteomes" id="UP001152803"/>
    </source>
</evidence>
<proteinExistence type="predicted"/>
<gene>
    <name evidence="3" type="ORF">COCON_G00035710</name>
</gene>
<dbReference type="AlphaFoldDB" id="A0A9Q1DZQ5"/>
<keyword evidence="4" id="KW-1185">Reference proteome</keyword>
<dbReference type="EMBL" id="JAFJMO010000002">
    <property type="protein sequence ID" value="KAJ8284721.1"/>
    <property type="molecule type" value="Genomic_DNA"/>
</dbReference>
<dbReference type="PANTHER" id="PTHR37857:SF1">
    <property type="entry name" value="TRANSMEMBRANE PROTEIN 273"/>
    <property type="match status" value="1"/>
</dbReference>
<reference evidence="3" key="1">
    <citation type="journal article" date="2023" name="Science">
        <title>Genome structures resolve the early diversification of teleost fishes.</title>
        <authorList>
            <person name="Parey E."/>
            <person name="Louis A."/>
            <person name="Montfort J."/>
            <person name="Bouchez O."/>
            <person name="Roques C."/>
            <person name="Iampietro C."/>
            <person name="Lluch J."/>
            <person name="Castinel A."/>
            <person name="Donnadieu C."/>
            <person name="Desvignes T."/>
            <person name="Floi Bucao C."/>
            <person name="Jouanno E."/>
            <person name="Wen M."/>
            <person name="Mejri S."/>
            <person name="Dirks R."/>
            <person name="Jansen H."/>
            <person name="Henkel C."/>
            <person name="Chen W.J."/>
            <person name="Zahm M."/>
            <person name="Cabau C."/>
            <person name="Klopp C."/>
            <person name="Thompson A.W."/>
            <person name="Robinson-Rechavi M."/>
            <person name="Braasch I."/>
            <person name="Lecointre G."/>
            <person name="Bobe J."/>
            <person name="Postlethwait J.H."/>
            <person name="Berthelot C."/>
            <person name="Roest Crollius H."/>
            <person name="Guiguen Y."/>
        </authorList>
    </citation>
    <scope>NUCLEOTIDE SEQUENCE</scope>
    <source>
        <strain evidence="3">Concon-B</strain>
    </source>
</reference>
<feature type="signal peptide" evidence="2">
    <location>
        <begin position="1"/>
        <end position="25"/>
    </location>
</feature>
<evidence type="ECO:0000256" key="1">
    <source>
        <dbReference type="SAM" id="Phobius"/>
    </source>
</evidence>
<evidence type="ECO:0000313" key="3">
    <source>
        <dbReference type="EMBL" id="KAJ8284721.1"/>
    </source>
</evidence>
<keyword evidence="1" id="KW-0812">Transmembrane</keyword>
<keyword evidence="1" id="KW-1133">Transmembrane helix</keyword>
<dbReference type="InterPro" id="IPR029395">
    <property type="entry name" value="DUF4514"/>
</dbReference>
<evidence type="ECO:0000256" key="2">
    <source>
        <dbReference type="SAM" id="SignalP"/>
    </source>
</evidence>
<comment type="caution">
    <text evidence="3">The sequence shown here is derived from an EMBL/GenBank/DDBJ whole genome shotgun (WGS) entry which is preliminary data.</text>
</comment>
<feature type="transmembrane region" description="Helical" evidence="1">
    <location>
        <begin position="37"/>
        <end position="56"/>
    </location>
</feature>
<keyword evidence="2" id="KW-0732">Signal</keyword>
<sequence>MAVNTGLYALLRVILIDCLMNKVHGNDPNIAYEKADFTYALLGVGIGVLLSGCFLATKLCMFRKHMCDNNLSESDSGKRFSIRTITLELTANPR</sequence>